<organism evidence="3 4">
    <name type="scientific">Dorea acetigenes</name>
    <dbReference type="NCBI Taxonomy" id="2981787"/>
    <lineage>
        <taxon>Bacteria</taxon>
        <taxon>Bacillati</taxon>
        <taxon>Bacillota</taxon>
        <taxon>Clostridia</taxon>
        <taxon>Lachnospirales</taxon>
        <taxon>Lachnospiraceae</taxon>
        <taxon>Dorea</taxon>
    </lineage>
</organism>
<sequence length="278" mass="31100">MKKKVLVTGANGYIGRHVVSALLDMGHEVIASDFSFDGVDERAVRSEVQLFSGDENIYEQFGRPDSCIHMAWRNGFVHNADSHIQDLPNHYTFIKNMIEGGLPQLAVMGTMHEIGYWEGAITEDTPANPVSLYGIAKNALRQMTFLLASGKDVKIDWLRAYYILGDDKKSKSVFAKIVGWEEEGKETFPFNSGKNKYDFITVDELSAQIAAAATQDEIHGIINCCTGEPLSLGEKVDEFIKEHGFKIRPEYGAFPDRPYDSPGVWGDAEKINKIMKNR</sequence>
<feature type="domain" description="NAD-dependent epimerase/dehydratase" evidence="2">
    <location>
        <begin position="5"/>
        <end position="224"/>
    </location>
</feature>
<dbReference type="InterPro" id="IPR001509">
    <property type="entry name" value="Epimerase_deHydtase"/>
</dbReference>
<accession>A0ABT2RIN7</accession>
<dbReference type="SUPFAM" id="SSF51735">
    <property type="entry name" value="NAD(P)-binding Rossmann-fold domains"/>
    <property type="match status" value="1"/>
</dbReference>
<name>A0ABT2RIN7_9FIRM</name>
<dbReference type="Pfam" id="PF01370">
    <property type="entry name" value="Epimerase"/>
    <property type="match status" value="1"/>
</dbReference>
<evidence type="ECO:0000256" key="1">
    <source>
        <dbReference type="ARBA" id="ARBA00007637"/>
    </source>
</evidence>
<gene>
    <name evidence="3" type="ORF">OCV99_01685</name>
</gene>
<proteinExistence type="inferred from homology"/>
<protein>
    <submittedName>
        <fullName evidence="3">NAD(P)-dependent oxidoreductase</fullName>
    </submittedName>
</protein>
<dbReference type="Proteomes" id="UP001652431">
    <property type="component" value="Unassembled WGS sequence"/>
</dbReference>
<dbReference type="PANTHER" id="PTHR43000">
    <property type="entry name" value="DTDP-D-GLUCOSE 4,6-DEHYDRATASE-RELATED"/>
    <property type="match status" value="1"/>
</dbReference>
<evidence type="ECO:0000259" key="2">
    <source>
        <dbReference type="Pfam" id="PF01370"/>
    </source>
</evidence>
<evidence type="ECO:0000313" key="3">
    <source>
        <dbReference type="EMBL" id="MCU6685274.1"/>
    </source>
</evidence>
<reference evidence="3 4" key="1">
    <citation type="journal article" date="2021" name="ISME Commun">
        <title>Automated analysis of genomic sequences facilitates high-throughput and comprehensive description of bacteria.</title>
        <authorList>
            <person name="Hitch T.C.A."/>
        </authorList>
    </citation>
    <scope>NUCLEOTIDE SEQUENCE [LARGE SCALE GENOMIC DNA]</scope>
    <source>
        <strain evidence="3 4">Sanger_03</strain>
    </source>
</reference>
<dbReference type="Gene3D" id="3.40.50.720">
    <property type="entry name" value="NAD(P)-binding Rossmann-like Domain"/>
    <property type="match status" value="1"/>
</dbReference>
<dbReference type="EMBL" id="JAOQJU010000001">
    <property type="protein sequence ID" value="MCU6685274.1"/>
    <property type="molecule type" value="Genomic_DNA"/>
</dbReference>
<comment type="caution">
    <text evidence="3">The sequence shown here is derived from an EMBL/GenBank/DDBJ whole genome shotgun (WGS) entry which is preliminary data.</text>
</comment>
<dbReference type="InterPro" id="IPR036291">
    <property type="entry name" value="NAD(P)-bd_dom_sf"/>
</dbReference>
<keyword evidence="4" id="KW-1185">Reference proteome</keyword>
<comment type="similarity">
    <text evidence="1">Belongs to the NAD(P)-dependent epimerase/dehydratase family.</text>
</comment>
<evidence type="ECO:0000313" key="4">
    <source>
        <dbReference type="Proteomes" id="UP001652431"/>
    </source>
</evidence>